<comment type="caution">
    <text evidence="2">The sequence shown here is derived from an EMBL/GenBank/DDBJ whole genome shotgun (WGS) entry which is preliminary data.</text>
</comment>
<feature type="domain" description="Aminoglycoside phosphotransferase" evidence="1">
    <location>
        <begin position="32"/>
        <end position="215"/>
    </location>
</feature>
<protein>
    <recommendedName>
        <fullName evidence="1">Aminoglycoside phosphotransferase domain-containing protein</fullName>
    </recommendedName>
</protein>
<dbReference type="SUPFAM" id="SSF56112">
    <property type="entry name" value="Protein kinase-like (PK-like)"/>
    <property type="match status" value="1"/>
</dbReference>
<proteinExistence type="predicted"/>
<dbReference type="EMBL" id="DVJI01000012">
    <property type="protein sequence ID" value="HIS70965.1"/>
    <property type="molecule type" value="Genomic_DNA"/>
</dbReference>
<dbReference type="InterPro" id="IPR011009">
    <property type="entry name" value="Kinase-like_dom_sf"/>
</dbReference>
<dbReference type="Pfam" id="PF01636">
    <property type="entry name" value="APH"/>
    <property type="match status" value="1"/>
</dbReference>
<reference evidence="2" key="2">
    <citation type="journal article" date="2021" name="PeerJ">
        <title>Extensive microbial diversity within the chicken gut microbiome revealed by metagenomics and culture.</title>
        <authorList>
            <person name="Gilroy R."/>
            <person name="Ravi A."/>
            <person name="Getino M."/>
            <person name="Pursley I."/>
            <person name="Horton D.L."/>
            <person name="Alikhan N.F."/>
            <person name="Baker D."/>
            <person name="Gharbi K."/>
            <person name="Hall N."/>
            <person name="Watson M."/>
            <person name="Adriaenssens E.M."/>
            <person name="Foster-Nyarko E."/>
            <person name="Jarju S."/>
            <person name="Secka A."/>
            <person name="Antonio M."/>
            <person name="Oren A."/>
            <person name="Chaudhuri R.R."/>
            <person name="La Ragione R."/>
            <person name="Hildebrand F."/>
            <person name="Pallen M.J."/>
        </authorList>
    </citation>
    <scope>NUCLEOTIDE SEQUENCE</scope>
    <source>
        <strain evidence="2">ChiGjej3B3-5194</strain>
    </source>
</reference>
<dbReference type="InterPro" id="IPR002575">
    <property type="entry name" value="Aminoglycoside_PTrfase"/>
</dbReference>
<dbReference type="AlphaFoldDB" id="A0A9D1FGH3"/>
<dbReference type="Gene3D" id="3.90.1200.10">
    <property type="match status" value="1"/>
</dbReference>
<gene>
    <name evidence="2" type="ORF">IAD02_03175</name>
</gene>
<reference evidence="2" key="1">
    <citation type="submission" date="2020-10" db="EMBL/GenBank/DDBJ databases">
        <authorList>
            <person name="Gilroy R."/>
        </authorList>
    </citation>
    <scope>NUCLEOTIDE SEQUENCE</scope>
    <source>
        <strain evidence="2">ChiGjej3B3-5194</strain>
    </source>
</reference>
<organism evidence="2 3">
    <name type="scientific">Candidatus Enterousia intestinigallinarum</name>
    <dbReference type="NCBI Taxonomy" id="2840790"/>
    <lineage>
        <taxon>Bacteria</taxon>
        <taxon>Pseudomonadati</taxon>
        <taxon>Pseudomonadota</taxon>
        <taxon>Alphaproteobacteria</taxon>
        <taxon>Candidatus Enterousia</taxon>
    </lineage>
</organism>
<sequence length="268" mass="30002">MSKILRSFSAIRSVIPYAYSIAQPDVPGSLRSVFIVKSVDGSFVCKFNHRELAVKNAVAGNSLRIRGITAPNIGIYNYNNYWMEVYPMIPGKTLYEYIGEGLSDEQIKHVYKNIVDVFAKMDSIDVSVLRDTQYKYSYQVAKTNISDANNATFGSLFAGAVRLMNNGTAGDIGVYHCGITPKNVLLDDNGNFKALIDLDEVAIADKNYAFAMMAAKYQKMGYDITDLIDYYENQTGRALNHKKIRTITDITNMGKHILWRGAGRIKSR</sequence>
<evidence type="ECO:0000313" key="3">
    <source>
        <dbReference type="Proteomes" id="UP000886742"/>
    </source>
</evidence>
<accession>A0A9D1FGH3</accession>
<name>A0A9D1FGH3_9PROT</name>
<evidence type="ECO:0000259" key="1">
    <source>
        <dbReference type="Pfam" id="PF01636"/>
    </source>
</evidence>
<dbReference type="Proteomes" id="UP000886742">
    <property type="component" value="Unassembled WGS sequence"/>
</dbReference>
<evidence type="ECO:0000313" key="2">
    <source>
        <dbReference type="EMBL" id="HIS70965.1"/>
    </source>
</evidence>